<proteinExistence type="predicted"/>
<organism evidence="2 3">
    <name type="scientific">Devosia pacifica</name>
    <dbReference type="NCBI Taxonomy" id="1335967"/>
    <lineage>
        <taxon>Bacteria</taxon>
        <taxon>Pseudomonadati</taxon>
        <taxon>Pseudomonadota</taxon>
        <taxon>Alphaproteobacteria</taxon>
        <taxon>Hyphomicrobiales</taxon>
        <taxon>Devosiaceae</taxon>
        <taxon>Devosia</taxon>
    </lineage>
</organism>
<protein>
    <recommendedName>
        <fullName evidence="4">Phage tail assembly chaperone</fullName>
    </recommendedName>
</protein>
<evidence type="ECO:0000313" key="3">
    <source>
        <dbReference type="Proteomes" id="UP000646579"/>
    </source>
</evidence>
<dbReference type="RefSeq" id="WP_189426946.1">
    <property type="nucleotide sequence ID" value="NZ_BMZE01000004.1"/>
</dbReference>
<feature type="region of interest" description="Disordered" evidence="1">
    <location>
        <begin position="186"/>
        <end position="209"/>
    </location>
</feature>
<comment type="caution">
    <text evidence="2">The sequence shown here is derived from an EMBL/GenBank/DDBJ whole genome shotgun (WGS) entry which is preliminary data.</text>
</comment>
<reference evidence="2" key="2">
    <citation type="submission" date="2020-09" db="EMBL/GenBank/DDBJ databases">
        <authorList>
            <person name="Sun Q."/>
            <person name="Kim S."/>
        </authorList>
    </citation>
    <scope>NUCLEOTIDE SEQUENCE</scope>
    <source>
        <strain evidence="2">KCTC 32437</strain>
    </source>
</reference>
<sequence length="209" mass="22220">MKLGADGIFVELAGDAHELRPSLRASMRLVRRHGLTGLLAAVDGFNVNIILDMLREAAIKPSLLLEEIAAIGLGAVRNRLTGPLAEFALAIAGIDPNDATPPAPANGKPVDPEQAFAQLFGVATGWLGWAPEEAWNATPVEILAARAGRTDLITDVLKAVFGSPKGTTATDARTDHYTDEQLRKIEEQGSDPAFDRAALHSLKNKGRTT</sequence>
<gene>
    <name evidence="2" type="ORF">GCM10007989_33590</name>
</gene>
<keyword evidence="3" id="KW-1185">Reference proteome</keyword>
<dbReference type="AlphaFoldDB" id="A0A918SEI9"/>
<accession>A0A918SEI9</accession>
<name>A0A918SEI9_9HYPH</name>
<evidence type="ECO:0000256" key="1">
    <source>
        <dbReference type="SAM" id="MobiDB-lite"/>
    </source>
</evidence>
<feature type="compositionally biased region" description="Basic and acidic residues" evidence="1">
    <location>
        <begin position="186"/>
        <end position="198"/>
    </location>
</feature>
<dbReference type="EMBL" id="BMZE01000004">
    <property type="protein sequence ID" value="GHA34965.1"/>
    <property type="molecule type" value="Genomic_DNA"/>
</dbReference>
<evidence type="ECO:0008006" key="4">
    <source>
        <dbReference type="Google" id="ProtNLM"/>
    </source>
</evidence>
<evidence type="ECO:0000313" key="2">
    <source>
        <dbReference type="EMBL" id="GHA34965.1"/>
    </source>
</evidence>
<dbReference type="Proteomes" id="UP000646579">
    <property type="component" value="Unassembled WGS sequence"/>
</dbReference>
<reference evidence="2" key="1">
    <citation type="journal article" date="2014" name="Int. J. Syst. Evol. Microbiol.">
        <title>Complete genome sequence of Corynebacterium casei LMG S-19264T (=DSM 44701T), isolated from a smear-ripened cheese.</title>
        <authorList>
            <consortium name="US DOE Joint Genome Institute (JGI-PGF)"/>
            <person name="Walter F."/>
            <person name="Albersmeier A."/>
            <person name="Kalinowski J."/>
            <person name="Ruckert C."/>
        </authorList>
    </citation>
    <scope>NUCLEOTIDE SEQUENCE</scope>
    <source>
        <strain evidence="2">KCTC 32437</strain>
    </source>
</reference>